<feature type="compositionally biased region" description="Low complexity" evidence="1">
    <location>
        <begin position="493"/>
        <end position="502"/>
    </location>
</feature>
<evidence type="ECO:0000313" key="3">
    <source>
        <dbReference type="Ensembl" id="ENSSLUP00000045546.1"/>
    </source>
</evidence>
<sequence length="1203" mass="128181">MLLPSDVARLVLGYLQEEGLSATSRTFILECQNLKEYAEHTTEDGTIPACVFSIFGKGLTTILNEYVSAKTKESCHEVPAMMTSLWKKLDFTLNQIKPFIYQPLFIAARSRIGVANMARQRVLTVASASGVVCSSVSETSSIISPAHISHSMLGHSTPVGYTATHTRPVTGSGTHQQIQDVNQSLNTPSQYHKTCSTFCICRFIYRVVELTQLVIQNARDKILGDRSLQEKLAENINKILANEPTPQTSKAPSSTVEADQSIDEILGLQGEIHMSDDAIHDILEQTESDPAFHALFELFDYKKASLLNNSVFVTPMDIDEPLNTPPPPLDGIDTTEPATNDSTPITTAPSESNILPSPAFAQGSKVPLATAPPAFLFPLQVELINTPMPTAELPHMSIPSNGKDTQPGSTLSVTPESASCTSSSSSATVTTLPASPSSTSTAVPFTATPISPTSASTSATLTATPASSSPVSPASSSPSCAPVGAAPNPPTTNPTTPSKAAADSSNIVSLKIIISENQDEDSSSDTTLNQAISSISRDKIPTIYLSSPAKSSGGGPGTPKANLDEAAQAVSGLQCAEAHASPLSCKAGAVVASPLTGTSQAQQNYIIQLPLDTTNPALQGATASYFLVTEPQTTDAQTRQVLLSAGVAKGQPLPANQYGVTTPTRSRELSIFFCAGSTFILPSPVKPMMLPVSVMGQNTLGKVQMVSNQVTYLHLQFVSTEQNLVGKLVPPVLAENAGQQDTAKDARHRRILCFDSNAEVQPQTAKTTRTTKPPATNTSTSQSVQQTEKANTQSVARRKPTILGGNKPKRRIETVRCSADPQTGGGFMKEAEKAMPPQQHQKDPLKKNSRKQDHSIHNEESQSASTSRVDASQPETLKKSESGRRSKSIDRKHNHDKDGNGAKAKDSHTSRSSSTDSALKAGTRKEKEESCRKEPAEKAPVKSCEGRTEKRTPSQEMPNVTANKENEIKGSLQEQQQHSAPSSSTLRDFSPPAVTQPASNPQSKATKATSKTSSLAKQAAEMLQDIQGLSSPPTPIKRPGAGSSDNSVPRTPGTGRNQAESAERPRTPSRQKKGRDGEGTPKHLMPPNTPDVPTCSPASEAGSENSINMAAHTLMILSRAAIARTGTPLKDSLRQEEVGENLPASSKSSKKRKPSSPTASPPAKKKSKQSPSKKTDRERKTLADCFPRDLDVDKFLSSLHYDE</sequence>
<feature type="region of interest" description="Disordered" evidence="1">
    <location>
        <begin position="1128"/>
        <end position="1185"/>
    </location>
</feature>
<dbReference type="Ensembl" id="ENSSLUT00000046968.1">
    <property type="protein sequence ID" value="ENSSLUP00000045546.1"/>
    <property type="gene ID" value="ENSSLUG00000020122.1"/>
</dbReference>
<dbReference type="InterPro" id="IPR052850">
    <property type="entry name" value="NPAT_LisH"/>
</dbReference>
<feature type="compositionally biased region" description="Low complexity" evidence="1">
    <location>
        <begin position="1002"/>
        <end position="1020"/>
    </location>
</feature>
<feature type="compositionally biased region" description="Basic and acidic residues" evidence="1">
    <location>
        <begin position="923"/>
        <end position="953"/>
    </location>
</feature>
<dbReference type="GO" id="GO:0003712">
    <property type="term" value="F:transcription coregulator activity"/>
    <property type="evidence" value="ECO:0007669"/>
    <property type="project" value="TreeGrafter"/>
</dbReference>
<organism evidence="3 4">
    <name type="scientific">Sander lucioperca</name>
    <name type="common">Pike-perch</name>
    <name type="synonym">Perca lucioperca</name>
    <dbReference type="NCBI Taxonomy" id="283035"/>
    <lineage>
        <taxon>Eukaryota</taxon>
        <taxon>Metazoa</taxon>
        <taxon>Chordata</taxon>
        <taxon>Craniata</taxon>
        <taxon>Vertebrata</taxon>
        <taxon>Euteleostomi</taxon>
        <taxon>Actinopterygii</taxon>
        <taxon>Neopterygii</taxon>
        <taxon>Teleostei</taxon>
        <taxon>Neoteleostei</taxon>
        <taxon>Acanthomorphata</taxon>
        <taxon>Eupercaria</taxon>
        <taxon>Perciformes</taxon>
        <taxon>Percoidei</taxon>
        <taxon>Percidae</taxon>
        <taxon>Luciopercinae</taxon>
        <taxon>Sander</taxon>
    </lineage>
</organism>
<evidence type="ECO:0000259" key="2">
    <source>
        <dbReference type="Pfam" id="PF15712"/>
    </source>
</evidence>
<feature type="region of interest" description="Disordered" evidence="1">
    <location>
        <begin position="754"/>
        <end position="1106"/>
    </location>
</feature>
<dbReference type="AlphaFoldDB" id="A0A8C9ZWA0"/>
<feature type="compositionally biased region" description="Polar residues" evidence="1">
    <location>
        <begin position="954"/>
        <end position="963"/>
    </location>
</feature>
<evidence type="ECO:0000256" key="1">
    <source>
        <dbReference type="SAM" id="MobiDB-lite"/>
    </source>
</evidence>
<feature type="compositionally biased region" description="Low complexity" evidence="1">
    <location>
        <begin position="412"/>
        <end position="486"/>
    </location>
</feature>
<evidence type="ECO:0000313" key="4">
    <source>
        <dbReference type="Proteomes" id="UP000694568"/>
    </source>
</evidence>
<dbReference type="InterPro" id="IPR031442">
    <property type="entry name" value="NPAT_C"/>
</dbReference>
<feature type="region of interest" description="Disordered" evidence="1">
    <location>
        <begin position="390"/>
        <end position="503"/>
    </location>
</feature>
<keyword evidence="4" id="KW-1185">Reference proteome</keyword>
<dbReference type="GeneTree" id="ENSGT00390000012388"/>
<dbReference type="PANTHER" id="PTHR15087:SF14">
    <property type="entry name" value="PROTEIN NPAT"/>
    <property type="match status" value="1"/>
</dbReference>
<reference evidence="3" key="1">
    <citation type="submission" date="2025-08" db="UniProtKB">
        <authorList>
            <consortium name="Ensembl"/>
        </authorList>
    </citation>
    <scope>IDENTIFICATION</scope>
</reference>
<dbReference type="InterPro" id="IPR006594">
    <property type="entry name" value="LisH"/>
</dbReference>
<feature type="region of interest" description="Disordered" evidence="1">
    <location>
        <begin position="543"/>
        <end position="562"/>
    </location>
</feature>
<dbReference type="PANTHER" id="PTHR15087">
    <property type="entry name" value="PROTEIN NPAT"/>
    <property type="match status" value="1"/>
</dbReference>
<feature type="compositionally biased region" description="Polar residues" evidence="1">
    <location>
        <begin position="398"/>
        <end position="411"/>
    </location>
</feature>
<feature type="compositionally biased region" description="Basic and acidic residues" evidence="1">
    <location>
        <begin position="1173"/>
        <end position="1185"/>
    </location>
</feature>
<feature type="compositionally biased region" description="Low complexity" evidence="1">
    <location>
        <begin position="764"/>
        <end position="787"/>
    </location>
</feature>
<name>A0A8C9ZWA0_SANLU</name>
<feature type="compositionally biased region" description="Polar residues" evidence="1">
    <location>
        <begin position="972"/>
        <end position="987"/>
    </location>
</feature>
<feature type="compositionally biased region" description="Basic and acidic residues" evidence="1">
    <location>
        <begin position="876"/>
        <end position="909"/>
    </location>
</feature>
<dbReference type="GO" id="GO:0005634">
    <property type="term" value="C:nucleus"/>
    <property type="evidence" value="ECO:0007669"/>
    <property type="project" value="TreeGrafter"/>
</dbReference>
<accession>A0A8C9ZWA0</accession>
<dbReference type="Proteomes" id="UP000694568">
    <property type="component" value="Unplaced"/>
</dbReference>
<dbReference type="Pfam" id="PF15712">
    <property type="entry name" value="NPAT_C"/>
    <property type="match status" value="1"/>
</dbReference>
<gene>
    <name evidence="3" type="primary">npat</name>
</gene>
<feature type="compositionally biased region" description="Polar residues" evidence="1">
    <location>
        <begin position="861"/>
        <end position="875"/>
    </location>
</feature>
<feature type="domain" description="Protein NPAT C-terminal" evidence="2">
    <location>
        <begin position="531"/>
        <end position="1203"/>
    </location>
</feature>
<dbReference type="SMART" id="SM00667">
    <property type="entry name" value="LisH"/>
    <property type="match status" value="1"/>
</dbReference>
<feature type="compositionally biased region" description="Polar residues" evidence="1">
    <location>
        <begin position="336"/>
        <end position="355"/>
    </location>
</feature>
<proteinExistence type="predicted"/>
<feature type="compositionally biased region" description="Basic and acidic residues" evidence="1">
    <location>
        <begin position="840"/>
        <end position="860"/>
    </location>
</feature>
<reference evidence="3" key="2">
    <citation type="submission" date="2025-09" db="UniProtKB">
        <authorList>
            <consortium name="Ensembl"/>
        </authorList>
    </citation>
    <scope>IDENTIFICATION</scope>
</reference>
<protein>
    <recommendedName>
        <fullName evidence="2">Protein NPAT C-terminal domain-containing protein</fullName>
    </recommendedName>
</protein>
<feature type="region of interest" description="Disordered" evidence="1">
    <location>
        <begin position="318"/>
        <end position="358"/>
    </location>
</feature>
<dbReference type="PROSITE" id="PS50896">
    <property type="entry name" value="LISH"/>
    <property type="match status" value="1"/>
</dbReference>
<feature type="compositionally biased region" description="Polar residues" evidence="1">
    <location>
        <begin position="1043"/>
        <end position="1060"/>
    </location>
</feature>